<dbReference type="InterPro" id="IPR053154">
    <property type="entry name" value="c-di-AMP_regulator"/>
</dbReference>
<reference evidence="4 6" key="1">
    <citation type="submission" date="2017-10" db="EMBL/GenBank/DDBJ databases">
        <title>Effective Description of Clostridium neonatale sp. nov. linked to necrotizing enterocolitis in neonates and a clarification of species assignable to the genus Clostridium (Prazmowski 1880) emend. Lawson and Rainey 2016.</title>
        <authorList>
            <person name="Bernard K."/>
            <person name="Burdz T."/>
            <person name="Wiebe D."/>
            <person name="Balcewich B."/>
            <person name="Alfa M."/>
            <person name="Bernier A.-M."/>
        </authorList>
    </citation>
    <scope>NUCLEOTIDE SEQUENCE [LARGE SCALE GENOMIC DNA]</scope>
    <source>
        <strain evidence="4 6">LCDC99A005</strain>
    </source>
</reference>
<dbReference type="OrthoDB" id="2111604at2"/>
<organism evidence="4 6">
    <name type="scientific">Clostridium neonatale</name>
    <dbReference type="NCBI Taxonomy" id="137838"/>
    <lineage>
        <taxon>Bacteria</taxon>
        <taxon>Bacillati</taxon>
        <taxon>Bacillota</taxon>
        <taxon>Clostridia</taxon>
        <taxon>Eubacteriales</taxon>
        <taxon>Clostridiaceae</taxon>
        <taxon>Clostridium</taxon>
    </lineage>
</organism>
<dbReference type="EMBL" id="CAMTCP010000066">
    <property type="protein sequence ID" value="CAI3546140.1"/>
    <property type="molecule type" value="Genomic_DNA"/>
</dbReference>
<dbReference type="EMBL" id="UWJD01000001">
    <property type="protein sequence ID" value="VCT82688.1"/>
    <property type="molecule type" value="Genomic_DNA"/>
</dbReference>
<evidence type="ECO:0000256" key="1">
    <source>
        <dbReference type="SAM" id="Phobius"/>
    </source>
</evidence>
<evidence type="ECO:0000313" key="4">
    <source>
        <dbReference type="EMBL" id="PEG29631.1"/>
    </source>
</evidence>
<dbReference type="AlphaFoldDB" id="A0A2A7ME61"/>
<dbReference type="Proteomes" id="UP000789738">
    <property type="component" value="Unassembled WGS sequence"/>
</dbReference>
<keyword evidence="1" id="KW-0812">Transmembrane</keyword>
<dbReference type="InterPro" id="IPR012505">
    <property type="entry name" value="YbbR"/>
</dbReference>
<protein>
    <submittedName>
        <fullName evidence="5">CdaA regulatory protein CdaR</fullName>
    </submittedName>
</protein>
<name>A0A2A7ME61_9CLOT</name>
<evidence type="ECO:0000313" key="5">
    <source>
        <dbReference type="EMBL" id="VCT82688.1"/>
    </source>
</evidence>
<gene>
    <name evidence="5" type="primary">cdaR_1</name>
    <name evidence="3" type="ORF">CNEO2_150074</name>
    <name evidence="2" type="ORF">CNEO_40587</name>
    <name evidence="5" type="ORF">CNEONATNEC25_00248</name>
    <name evidence="4" type="ORF">CQ394_16980</name>
</gene>
<dbReference type="Proteomes" id="UP000220840">
    <property type="component" value="Unassembled WGS sequence"/>
</dbReference>
<proteinExistence type="predicted"/>
<reference evidence="5 7" key="2">
    <citation type="submission" date="2018-06" db="EMBL/GenBank/DDBJ databases">
        <authorList>
            <consortium name="IHU Genomes"/>
        </authorList>
    </citation>
    <scope>NUCLEOTIDE SEQUENCE [LARGE SCALE GENOMIC DNA]</scope>
    <source>
        <strain evidence="5 7">NEC25</strain>
    </source>
</reference>
<dbReference type="STRING" id="137838.GCA_001458595_00577"/>
<dbReference type="Proteomes" id="UP000431451">
    <property type="component" value="Unassembled WGS sequence"/>
</dbReference>
<dbReference type="GeneID" id="68875561"/>
<dbReference type="RefSeq" id="WP_058293531.1">
    <property type="nucleotide sequence ID" value="NZ_CAKJVD010000034.1"/>
</dbReference>
<evidence type="ECO:0000313" key="7">
    <source>
        <dbReference type="Proteomes" id="UP000431451"/>
    </source>
</evidence>
<dbReference type="Pfam" id="PF07949">
    <property type="entry name" value="YbbR"/>
    <property type="match status" value="3"/>
</dbReference>
<dbReference type="PANTHER" id="PTHR37804">
    <property type="entry name" value="CDAA REGULATORY PROTEIN CDAR"/>
    <property type="match status" value="1"/>
</dbReference>
<keyword evidence="6" id="KW-1185">Reference proteome</keyword>
<reference evidence="3" key="4">
    <citation type="submission" date="2022-10" db="EMBL/GenBank/DDBJ databases">
        <authorList>
            <person name="Aires J."/>
            <person name="Mesa V."/>
        </authorList>
    </citation>
    <scope>NUCLEOTIDE SEQUENCE</scope>
    <source>
        <strain evidence="3">Clostridium neonatale JD116</strain>
    </source>
</reference>
<keyword evidence="1" id="KW-0472">Membrane</keyword>
<dbReference type="Gene3D" id="2.170.120.40">
    <property type="entry name" value="YbbR-like domain"/>
    <property type="match status" value="1"/>
</dbReference>
<dbReference type="PANTHER" id="PTHR37804:SF1">
    <property type="entry name" value="CDAA REGULATORY PROTEIN CDAR"/>
    <property type="match status" value="1"/>
</dbReference>
<evidence type="ECO:0000313" key="6">
    <source>
        <dbReference type="Proteomes" id="UP000220840"/>
    </source>
</evidence>
<keyword evidence="1" id="KW-1133">Transmembrane helix</keyword>
<accession>A0A2A7ME61</accession>
<dbReference type="Proteomes" id="UP001189143">
    <property type="component" value="Unassembled WGS sequence"/>
</dbReference>
<dbReference type="EMBL" id="PDCJ01000003">
    <property type="protein sequence ID" value="PEG29631.1"/>
    <property type="molecule type" value="Genomic_DNA"/>
</dbReference>
<sequence>MDKGKNQTLIVKLVCILLSFGLWLYISNVENPVRTYEIKKVPVELVNTDILKNSDFSVVNDQQFTVDLKLEGPSSEMSKVKKDDFKIVADMETYALREGENTIPVQIITYPENVTIKNNGFLGIKVMLEKYISKNFDIISEVKLSYKDHIYENSKSINPRTVSVSGGKSQVEKISKAVLLGEEKDIQSNFSKTYEIKFLDEAGHEVTGLEPSNTNAQLIVTVKNGKSVPINIRTTGTLPEGYVLEKSELSKATVNISGDDDVLNSIDKIDTEYIDISNLTSTNTLTLKLNVPDGITLKDASDTVDVKFTVVKEDPVSKEVVGNVNYINVPEGFILENSTEGVKVNLHGLKDQLDKVNAENIQVTVNLADITEEGTFTYTPEVKTNNDSVTVISVENAEVTLKKKV</sequence>
<evidence type="ECO:0000313" key="2">
    <source>
        <dbReference type="EMBL" id="CAG9703395.1"/>
    </source>
</evidence>
<dbReference type="EMBL" id="CAKJVE010000004">
    <property type="protein sequence ID" value="CAG9703395.1"/>
    <property type="molecule type" value="Genomic_DNA"/>
</dbReference>
<feature type="transmembrane region" description="Helical" evidence="1">
    <location>
        <begin position="9"/>
        <end position="26"/>
    </location>
</feature>
<dbReference type="Gene3D" id="2.170.120.30">
    <property type="match status" value="2"/>
</dbReference>
<evidence type="ECO:0000313" key="3">
    <source>
        <dbReference type="EMBL" id="CAI3546140.1"/>
    </source>
</evidence>
<reference evidence="2" key="3">
    <citation type="submission" date="2021-10" db="EMBL/GenBank/DDBJ databases">
        <authorList>
            <person name="Mesa V."/>
        </authorList>
    </citation>
    <scope>NUCLEOTIDE SEQUENCE</scope>
    <source>
        <strain evidence="2">CC3_PB</strain>
    </source>
</reference>